<dbReference type="PANTHER" id="PTHR48015:SF44">
    <property type="entry name" value="SERINE_THREONINE-PROTEIN KINASE DST1-LIKE"/>
    <property type="match status" value="1"/>
</dbReference>
<dbReference type="PANTHER" id="PTHR48015">
    <property type="entry name" value="SERINE/THREONINE-PROTEIN KINASE TAO"/>
    <property type="match status" value="1"/>
</dbReference>
<reference evidence="8" key="1">
    <citation type="submission" date="2025-08" db="UniProtKB">
        <authorList>
            <consortium name="RefSeq"/>
        </authorList>
    </citation>
    <scope>IDENTIFICATION</scope>
    <source>
        <strain evidence="8">J_2021</strain>
        <tissue evidence="8">Erythrocytes</tissue>
    </source>
</reference>
<dbReference type="Gene3D" id="1.10.510.10">
    <property type="entry name" value="Transferase(Phosphotransferase) domain 1"/>
    <property type="match status" value="1"/>
</dbReference>
<dbReference type="GO" id="GO:0005524">
    <property type="term" value="F:ATP binding"/>
    <property type="evidence" value="ECO:0007669"/>
    <property type="project" value="UniProtKB-UniRule"/>
</dbReference>
<dbReference type="GO" id="GO:0000165">
    <property type="term" value="P:MAPK cascade"/>
    <property type="evidence" value="ECO:0000318"/>
    <property type="project" value="GO_Central"/>
</dbReference>
<dbReference type="PROSITE" id="PS00108">
    <property type="entry name" value="PROTEIN_KINASE_ST"/>
    <property type="match status" value="1"/>
</dbReference>
<sequence>MASKRLKSLFCGCFPRLRRKRKNKISIEERVIEEQKSNAESEKHLQIRIEEPVVEQKNNEESEKQLQIPIEEIIVEENNEESEKHLQDEKPSESPEETSQPQFVDCREEPSENEDDVFCSAESGKLAETSETSEPLHGDDVFCSAESGKSAETSESSETSEHLHGDDDNESSIFLTAEDAEDPPEQEAQPLVRHYLAGIPVVFKDPSINFYGWKKLGAGGFGTVFKVMKQKSRIPVALKITEIKKRDAEKIWELQEVEILKKLSGHKNIVKQFSAMIYVTPERSQLWFTMEYCRGGSLMKLIEGAVNNSLSEVCIRYIAREVLEGLHYMHHKCVVHCDIKSPNITLNRRGTFKIIDFGLAVQLERIDKKIIGARGTTCWMAPEVIGCRYNWRQTYNFKVRSLVL</sequence>
<dbReference type="Pfam" id="PF00069">
    <property type="entry name" value="Pkinase"/>
    <property type="match status" value="1"/>
</dbReference>
<keyword evidence="1 3" id="KW-0547">Nucleotide-binding</keyword>
<dbReference type="InterPro" id="IPR011009">
    <property type="entry name" value="Kinase-like_dom_sf"/>
</dbReference>
<keyword evidence="2 3" id="KW-0067">ATP-binding</keyword>
<dbReference type="PROSITE" id="PS50011">
    <property type="entry name" value="PROTEIN_KINASE_DOM"/>
    <property type="match status" value="1"/>
</dbReference>
<feature type="region of interest" description="Disordered" evidence="5">
    <location>
        <begin position="54"/>
        <end position="169"/>
    </location>
</feature>
<gene>
    <name evidence="8" type="primary">LOC121393126</name>
</gene>
<dbReference type="GO" id="GO:0005737">
    <property type="term" value="C:cytoplasm"/>
    <property type="evidence" value="ECO:0000318"/>
    <property type="project" value="GO_Central"/>
</dbReference>
<dbReference type="RefSeq" id="XP_041434833.1">
    <property type="nucleotide sequence ID" value="XM_041578899.1"/>
</dbReference>
<evidence type="ECO:0000313" key="8">
    <source>
        <dbReference type="RefSeq" id="XP_041434833.1"/>
    </source>
</evidence>
<accession>A0A8J1LZB1</accession>
<dbReference type="GO" id="GO:0043408">
    <property type="term" value="P:regulation of MAPK cascade"/>
    <property type="evidence" value="ECO:0000318"/>
    <property type="project" value="GO_Central"/>
</dbReference>
<dbReference type="OrthoDB" id="8693905at2759"/>
<name>A0A8J1LZB1_XENLA</name>
<keyword evidence="4" id="KW-0723">Serine/threonine-protein kinase</keyword>
<feature type="compositionally biased region" description="Basic and acidic residues" evidence="5">
    <location>
        <begin position="81"/>
        <end position="93"/>
    </location>
</feature>
<evidence type="ECO:0000313" key="7">
    <source>
        <dbReference type="Proteomes" id="UP000186698"/>
    </source>
</evidence>
<dbReference type="GO" id="GO:0004674">
    <property type="term" value="F:protein serine/threonine kinase activity"/>
    <property type="evidence" value="ECO:0000318"/>
    <property type="project" value="GO_Central"/>
</dbReference>
<evidence type="ECO:0000256" key="3">
    <source>
        <dbReference type="PROSITE-ProRule" id="PRU10141"/>
    </source>
</evidence>
<feature type="compositionally biased region" description="Low complexity" evidence="5">
    <location>
        <begin position="144"/>
        <end position="157"/>
    </location>
</feature>
<dbReference type="InterPro" id="IPR000719">
    <property type="entry name" value="Prot_kinase_dom"/>
</dbReference>
<dbReference type="SUPFAM" id="SSF56112">
    <property type="entry name" value="Protein kinase-like (PK-like)"/>
    <property type="match status" value="1"/>
</dbReference>
<keyword evidence="8" id="KW-0418">Kinase</keyword>
<dbReference type="SMART" id="SM00220">
    <property type="entry name" value="S_TKc"/>
    <property type="match status" value="1"/>
</dbReference>
<evidence type="ECO:0000256" key="2">
    <source>
        <dbReference type="ARBA" id="ARBA00022840"/>
    </source>
</evidence>
<feature type="domain" description="Protein kinase" evidence="6">
    <location>
        <begin position="210"/>
        <end position="404"/>
    </location>
</feature>
<dbReference type="InterPro" id="IPR050285">
    <property type="entry name" value="STE20_Ser/Thr_kinase"/>
</dbReference>
<dbReference type="PROSITE" id="PS00107">
    <property type="entry name" value="PROTEIN_KINASE_ATP"/>
    <property type="match status" value="1"/>
</dbReference>
<dbReference type="InterPro" id="IPR008271">
    <property type="entry name" value="Ser/Thr_kinase_AS"/>
</dbReference>
<comment type="similarity">
    <text evidence="4">Belongs to the protein kinase superfamily.</text>
</comment>
<organism evidence="7 8">
    <name type="scientific">Xenopus laevis</name>
    <name type="common">African clawed frog</name>
    <dbReference type="NCBI Taxonomy" id="8355"/>
    <lineage>
        <taxon>Eukaryota</taxon>
        <taxon>Metazoa</taxon>
        <taxon>Chordata</taxon>
        <taxon>Craniata</taxon>
        <taxon>Vertebrata</taxon>
        <taxon>Euteleostomi</taxon>
        <taxon>Amphibia</taxon>
        <taxon>Batrachia</taxon>
        <taxon>Anura</taxon>
        <taxon>Pipoidea</taxon>
        <taxon>Pipidae</taxon>
        <taxon>Xenopodinae</taxon>
        <taxon>Xenopus</taxon>
        <taxon>Xenopus</taxon>
    </lineage>
</organism>
<dbReference type="InterPro" id="IPR017441">
    <property type="entry name" value="Protein_kinase_ATP_BS"/>
</dbReference>
<keyword evidence="7" id="KW-1185">Reference proteome</keyword>
<keyword evidence="8" id="KW-0808">Transferase</keyword>
<dbReference type="KEGG" id="xla:121393126"/>
<protein>
    <submittedName>
        <fullName evidence="8">Probable serine/threonine-protein kinase mkcD</fullName>
    </submittedName>
</protein>
<dbReference type="Proteomes" id="UP000186698">
    <property type="component" value="Chromosome 9_10S"/>
</dbReference>
<proteinExistence type="inferred from homology"/>
<evidence type="ECO:0000256" key="5">
    <source>
        <dbReference type="SAM" id="MobiDB-lite"/>
    </source>
</evidence>
<dbReference type="GO" id="GO:0048812">
    <property type="term" value="P:neuron projection morphogenesis"/>
    <property type="evidence" value="ECO:0000318"/>
    <property type="project" value="GO_Central"/>
</dbReference>
<evidence type="ECO:0000256" key="4">
    <source>
        <dbReference type="RuleBase" id="RU000304"/>
    </source>
</evidence>
<dbReference type="AlphaFoldDB" id="A0A8J1LZB1"/>
<evidence type="ECO:0000256" key="1">
    <source>
        <dbReference type="ARBA" id="ARBA00022741"/>
    </source>
</evidence>
<evidence type="ECO:0000259" key="6">
    <source>
        <dbReference type="PROSITE" id="PS50011"/>
    </source>
</evidence>
<dbReference type="GeneID" id="121393126"/>
<feature type="binding site" evidence="3">
    <location>
        <position position="239"/>
    </location>
    <ligand>
        <name>ATP</name>
        <dbReference type="ChEBI" id="CHEBI:30616"/>
    </ligand>
</feature>